<evidence type="ECO:0000259" key="3">
    <source>
        <dbReference type="SMART" id="SM01095"/>
    </source>
</evidence>
<keyword evidence="2" id="KW-0812">Transmembrane</keyword>
<feature type="compositionally biased region" description="Basic and acidic residues" evidence="1">
    <location>
        <begin position="100"/>
        <end position="113"/>
    </location>
</feature>
<organism evidence="4 5">
    <name type="scientific">Segatella copri</name>
    <dbReference type="NCBI Taxonomy" id="165179"/>
    <lineage>
        <taxon>Bacteria</taxon>
        <taxon>Pseudomonadati</taxon>
        <taxon>Bacteroidota</taxon>
        <taxon>Bacteroidia</taxon>
        <taxon>Bacteroidales</taxon>
        <taxon>Prevotellaceae</taxon>
        <taxon>Segatella</taxon>
    </lineage>
</organism>
<dbReference type="Pfam" id="PF08230">
    <property type="entry name" value="CW_7"/>
    <property type="match status" value="1"/>
</dbReference>
<keyword evidence="2" id="KW-0472">Membrane</keyword>
<reference evidence="4 5" key="1">
    <citation type="submission" date="2018-08" db="EMBL/GenBank/DDBJ databases">
        <title>A genome reference for cultivated species of the human gut microbiota.</title>
        <authorList>
            <person name="Zou Y."/>
            <person name="Xue W."/>
            <person name="Luo G."/>
        </authorList>
    </citation>
    <scope>NUCLEOTIDE SEQUENCE [LARGE SCALE GENOMIC DNA]</scope>
    <source>
        <strain evidence="4 5">AF43-2</strain>
    </source>
</reference>
<dbReference type="EMBL" id="QRNN01000033">
    <property type="protein sequence ID" value="RHK48120.1"/>
    <property type="molecule type" value="Genomic_DNA"/>
</dbReference>
<dbReference type="InterPro" id="IPR013168">
    <property type="entry name" value="Cpl_7_lyso_C"/>
</dbReference>
<feature type="region of interest" description="Disordered" evidence="1">
    <location>
        <begin position="79"/>
        <end position="141"/>
    </location>
</feature>
<gene>
    <name evidence="4" type="ORF">DW064_09075</name>
</gene>
<accession>A0AA92V795</accession>
<sequence>MVELKRKVTLKTKNSSIEEKEEPIGQNPIPTNSRKKLIVVLAALIVVVIAGFVLFGNNQSTGKSDAIVTDSLTKDSVQKDSTLADSLKKENSSVVSNEESNNKETEDIKDEMQSKASVPVDTNVKSQQESNTESSSMGSVEAKAKQVIRGIYGNGSVRKQKLGNDYAEIQGKVNEMYRNGLVH</sequence>
<name>A0AA92V795_9BACT</name>
<evidence type="ECO:0000313" key="4">
    <source>
        <dbReference type="EMBL" id="RHK48120.1"/>
    </source>
</evidence>
<proteinExistence type="predicted"/>
<dbReference type="Proteomes" id="UP000284562">
    <property type="component" value="Unassembled WGS sequence"/>
</dbReference>
<dbReference type="AlphaFoldDB" id="A0AA92V795"/>
<keyword evidence="2" id="KW-1133">Transmembrane helix</keyword>
<protein>
    <recommendedName>
        <fullName evidence="3">Cpl-7 lysozyme C-terminal domain-containing protein</fullName>
    </recommendedName>
</protein>
<evidence type="ECO:0000256" key="2">
    <source>
        <dbReference type="SAM" id="Phobius"/>
    </source>
</evidence>
<feature type="compositionally biased region" description="Polar residues" evidence="1">
    <location>
        <begin position="123"/>
        <end position="138"/>
    </location>
</feature>
<feature type="transmembrane region" description="Helical" evidence="2">
    <location>
        <begin position="37"/>
        <end position="55"/>
    </location>
</feature>
<feature type="domain" description="Cpl-7 lysozyme C-terminal" evidence="3">
    <location>
        <begin position="140"/>
        <end position="178"/>
    </location>
</feature>
<dbReference type="SMART" id="SM01095">
    <property type="entry name" value="Cpl-7"/>
    <property type="match status" value="1"/>
</dbReference>
<comment type="caution">
    <text evidence="4">The sequence shown here is derived from an EMBL/GenBank/DDBJ whole genome shotgun (WGS) entry which is preliminary data.</text>
</comment>
<evidence type="ECO:0000313" key="5">
    <source>
        <dbReference type="Proteomes" id="UP000284562"/>
    </source>
</evidence>
<evidence type="ECO:0000256" key="1">
    <source>
        <dbReference type="SAM" id="MobiDB-lite"/>
    </source>
</evidence>